<dbReference type="CDD" id="cd08026">
    <property type="entry name" value="DUF326"/>
    <property type="match status" value="1"/>
</dbReference>
<dbReference type="OrthoDB" id="5396211at2"/>
<dbReference type="EMBL" id="FQVT01000001">
    <property type="protein sequence ID" value="SHF43135.1"/>
    <property type="molecule type" value="Genomic_DNA"/>
</dbReference>
<reference evidence="2" key="1">
    <citation type="submission" date="2016-11" db="EMBL/GenBank/DDBJ databases">
        <authorList>
            <person name="Varghese N."/>
            <person name="Submissions S."/>
        </authorList>
    </citation>
    <scope>NUCLEOTIDE SEQUENCE [LARGE SCALE GENOMIC DNA]</scope>
    <source>
        <strain evidence="2">DSM 24579</strain>
    </source>
</reference>
<dbReference type="AlphaFoldDB" id="A0A1M5BL61"/>
<dbReference type="RefSeq" id="WP_072875649.1">
    <property type="nucleotide sequence ID" value="NZ_FQVT01000001.1"/>
</dbReference>
<dbReference type="PANTHER" id="PTHR37310">
    <property type="entry name" value="CYTOPLASMIC PROTEIN-RELATED"/>
    <property type="match status" value="1"/>
</dbReference>
<dbReference type="STRING" id="1073325.SAMN05444483_10179"/>
<name>A0A1M5BL61_SALEC</name>
<accession>A0A1M5BL61</accession>
<dbReference type="InterPro" id="IPR044543">
    <property type="entry name" value="YHJQ-like"/>
</dbReference>
<dbReference type="Gene3D" id="1.20.1270.360">
    <property type="match status" value="1"/>
</dbReference>
<gene>
    <name evidence="1" type="ORF">SAMN05444483_10179</name>
</gene>
<evidence type="ECO:0008006" key="3">
    <source>
        <dbReference type="Google" id="ProtNLM"/>
    </source>
</evidence>
<evidence type="ECO:0000313" key="2">
    <source>
        <dbReference type="Proteomes" id="UP000183945"/>
    </source>
</evidence>
<organism evidence="1 2">
    <name type="scientific">Salegentibacter echinorum</name>
    <dbReference type="NCBI Taxonomy" id="1073325"/>
    <lineage>
        <taxon>Bacteria</taxon>
        <taxon>Pseudomonadati</taxon>
        <taxon>Bacteroidota</taxon>
        <taxon>Flavobacteriia</taxon>
        <taxon>Flavobacteriales</taxon>
        <taxon>Flavobacteriaceae</taxon>
        <taxon>Salegentibacter</taxon>
    </lineage>
</organism>
<proteinExistence type="predicted"/>
<protein>
    <recommendedName>
        <fullName evidence="3">Four-helix bundle copper-binding protein</fullName>
    </recommendedName>
</protein>
<dbReference type="InterPro" id="IPR005560">
    <property type="entry name" value="Csp_YhjQ"/>
</dbReference>
<dbReference type="Proteomes" id="UP000183945">
    <property type="component" value="Unassembled WGS sequence"/>
</dbReference>
<dbReference type="PANTHER" id="PTHR37310:SF1">
    <property type="entry name" value="CYTOPLASMIC PROTEIN"/>
    <property type="match status" value="1"/>
</dbReference>
<sequence>MRNEKLINALGNCINHCNYCADACLDEDNVKMMKDCIRIDRVCAEACAALNQILATSYSDVNALVEYCKKVCQDCADECDKHDHQHCKDCAQACRECVEACEVYLA</sequence>
<evidence type="ECO:0000313" key="1">
    <source>
        <dbReference type="EMBL" id="SHF43135.1"/>
    </source>
</evidence>
<dbReference type="Pfam" id="PF03860">
    <property type="entry name" value="Csp"/>
    <property type="match status" value="1"/>
</dbReference>
<keyword evidence="2" id="KW-1185">Reference proteome</keyword>